<proteinExistence type="predicted"/>
<dbReference type="AlphaFoldDB" id="A0A7Y3RJA1"/>
<dbReference type="PANTHER" id="PTHR12910:SF2">
    <property type="entry name" value="NADH DEHYDROGENASE [UBIQUINONE] 1 ALPHA SUBCOMPLEX SUBUNIT 12"/>
    <property type="match status" value="1"/>
</dbReference>
<dbReference type="GO" id="GO:0006979">
    <property type="term" value="P:response to oxidative stress"/>
    <property type="evidence" value="ECO:0007669"/>
    <property type="project" value="TreeGrafter"/>
</dbReference>
<dbReference type="Pfam" id="PF05071">
    <property type="entry name" value="NDUFA12"/>
    <property type="match status" value="1"/>
</dbReference>
<dbReference type="Proteomes" id="UP000536835">
    <property type="component" value="Unassembled WGS sequence"/>
</dbReference>
<keyword evidence="3" id="KW-1185">Reference proteome</keyword>
<feature type="region of interest" description="Disordered" evidence="1">
    <location>
        <begin position="104"/>
        <end position="139"/>
    </location>
</feature>
<accession>A0A7Y3RJA1</accession>
<keyword evidence="2" id="KW-0830">Ubiquinone</keyword>
<dbReference type="EMBL" id="JABFCX010000002">
    <property type="protein sequence ID" value="NNU15092.1"/>
    <property type="molecule type" value="Genomic_DNA"/>
</dbReference>
<dbReference type="RefSeq" id="WP_173196289.1">
    <property type="nucleotide sequence ID" value="NZ_JABFCX010000002.1"/>
</dbReference>
<comment type="caution">
    <text evidence="2">The sequence shown here is derived from an EMBL/GenBank/DDBJ whole genome shotgun (WGS) entry which is preliminary data.</text>
</comment>
<dbReference type="InterPro" id="IPR007763">
    <property type="entry name" value="NDUFA12"/>
</dbReference>
<dbReference type="NCBIfam" id="NF006040">
    <property type="entry name" value="PRK08183.1"/>
    <property type="match status" value="1"/>
</dbReference>
<protein>
    <submittedName>
        <fullName evidence="2">NADH:ubiquinone oxidoreductase subunit NDUFA12</fullName>
    </submittedName>
</protein>
<dbReference type="GO" id="GO:0045271">
    <property type="term" value="C:respiratory chain complex I"/>
    <property type="evidence" value="ECO:0007669"/>
    <property type="project" value="InterPro"/>
</dbReference>
<evidence type="ECO:0000313" key="3">
    <source>
        <dbReference type="Proteomes" id="UP000536835"/>
    </source>
</evidence>
<reference evidence="2 3" key="1">
    <citation type="submission" date="2020-05" db="EMBL/GenBank/DDBJ databases">
        <title>Parvularcula mediterraneae sp. nov., isolated from polypropylene straw from shallow seawater of the seashore of Laganas in Zakynthos island, Greece.</title>
        <authorList>
            <person name="Szabo I."/>
            <person name="Al-Omari J."/>
            <person name="Rado J."/>
            <person name="Szerdahelyi G.S."/>
        </authorList>
    </citation>
    <scope>NUCLEOTIDE SEQUENCE [LARGE SCALE GENOMIC DNA]</scope>
    <source>
        <strain evidence="2 3">ZS-1/3</strain>
    </source>
</reference>
<dbReference type="PANTHER" id="PTHR12910">
    <property type="entry name" value="NADH-UBIQUINONE OXIDOREDUCTASE SUBUNIT B17.2"/>
    <property type="match status" value="1"/>
</dbReference>
<sequence>MINLLKRIFSWWHQSTIGTGFTLWKAKARLIGEDAQGNRYYEEGGDEGTFPEGGRRRWVVYHGVAEGSRVPPEWHGWLHHTWEEPPTVDPVPVKKFEKPHLPNMTGTPLAYRPKGSIAVAGQPGEGAKKDYEAWSPDAL</sequence>
<gene>
    <name evidence="2" type="ORF">HK107_01980</name>
</gene>
<organism evidence="2 3">
    <name type="scientific">Parvularcula mediterranea</name>
    <dbReference type="NCBI Taxonomy" id="2732508"/>
    <lineage>
        <taxon>Bacteria</taxon>
        <taxon>Pseudomonadati</taxon>
        <taxon>Pseudomonadota</taxon>
        <taxon>Alphaproteobacteria</taxon>
        <taxon>Parvularculales</taxon>
        <taxon>Parvularculaceae</taxon>
        <taxon>Parvularcula</taxon>
    </lineage>
</organism>
<evidence type="ECO:0000313" key="2">
    <source>
        <dbReference type="EMBL" id="NNU15092.1"/>
    </source>
</evidence>
<name>A0A7Y3RJA1_9PROT</name>
<evidence type="ECO:0000256" key="1">
    <source>
        <dbReference type="SAM" id="MobiDB-lite"/>
    </source>
</evidence>